<evidence type="ECO:0000256" key="9">
    <source>
        <dbReference type="ARBA" id="ARBA00022840"/>
    </source>
</evidence>
<dbReference type="EMBL" id="PFED01000006">
    <property type="protein sequence ID" value="PJE63321.1"/>
    <property type="molecule type" value="Genomic_DNA"/>
</dbReference>
<comment type="subcellular location">
    <subcellularLocation>
        <location evidence="1">Cytoplasm</location>
    </subcellularLocation>
</comment>
<dbReference type="Pfam" id="PF02367">
    <property type="entry name" value="TsaE"/>
    <property type="match status" value="1"/>
</dbReference>
<feature type="domain" description="YrdC-like" evidence="12">
    <location>
        <begin position="12"/>
        <end position="201"/>
    </location>
</feature>
<dbReference type="GO" id="GO:0003725">
    <property type="term" value="F:double-stranded RNA binding"/>
    <property type="evidence" value="ECO:0007669"/>
    <property type="project" value="InterPro"/>
</dbReference>
<accession>A0A2M8KTU8</accession>
<comment type="similarity">
    <text evidence="2">Belongs to the SUA5 family.</text>
</comment>
<sequence>MEIIKLTKKNRREVVQKMCDALACDRLVVFPSDTVYGLAVNAVSKKAVDKLLAFKDRPKGKAISIAITSLEKLNTYATINDNQRQLIETLLPGPFTLVLSSLRKVDTRLEAEDGTIGIRIPNNKLVCDVTTKFPLPFTATSANISGKGPHYSVKAFLNTLSQKKRDQLSLIIDAGTLPHNKPSTVLHMAKDTLTTVRPGALTLKRHTIFQSESVEETIDIAKKLVGRYQNIAKKKPLLFILKGDLGTGKTIFAKGVGIYLGITETIVSPTYVVCHEYDTPHLHFKKFYHFDLYNVATEEELQVLSIPNTITQKSITLVEWGERLGSLIPMAKKTTKTVLITFTDGGKDKRQLDIFEVH</sequence>
<dbReference type="PROSITE" id="PS51163">
    <property type="entry name" value="YRDC"/>
    <property type="match status" value="1"/>
</dbReference>
<evidence type="ECO:0000313" key="13">
    <source>
        <dbReference type="EMBL" id="PJE63321.1"/>
    </source>
</evidence>
<dbReference type="PANTHER" id="PTHR17490:SF16">
    <property type="entry name" value="THREONYLCARBAMOYL-AMP SYNTHASE"/>
    <property type="match status" value="1"/>
</dbReference>
<evidence type="ECO:0000259" key="12">
    <source>
        <dbReference type="PROSITE" id="PS51163"/>
    </source>
</evidence>
<dbReference type="Pfam" id="PF01300">
    <property type="entry name" value="Sua5_yciO_yrdC"/>
    <property type="match status" value="1"/>
</dbReference>
<reference evidence="14" key="1">
    <citation type="submission" date="2017-09" db="EMBL/GenBank/DDBJ databases">
        <title>Depth-based differentiation of microbial function through sediment-hosted aquifers and enrichment of novel symbionts in the deep terrestrial subsurface.</title>
        <authorList>
            <person name="Probst A.J."/>
            <person name="Ladd B."/>
            <person name="Jarett J.K."/>
            <person name="Geller-Mcgrath D.E."/>
            <person name="Sieber C.M.K."/>
            <person name="Emerson J.B."/>
            <person name="Anantharaman K."/>
            <person name="Thomas B.C."/>
            <person name="Malmstrom R."/>
            <person name="Stieglmeier M."/>
            <person name="Klingl A."/>
            <person name="Woyke T."/>
            <person name="Ryan C.M."/>
            <person name="Banfield J.F."/>
        </authorList>
    </citation>
    <scope>NUCLEOTIDE SEQUENCE [LARGE SCALE GENOMIC DNA]</scope>
</reference>
<dbReference type="InterPro" id="IPR027417">
    <property type="entry name" value="P-loop_NTPase"/>
</dbReference>
<keyword evidence="6" id="KW-0819">tRNA processing</keyword>
<dbReference type="Proteomes" id="UP000229554">
    <property type="component" value="Unassembled WGS sequence"/>
</dbReference>
<evidence type="ECO:0000256" key="2">
    <source>
        <dbReference type="ARBA" id="ARBA00007663"/>
    </source>
</evidence>
<dbReference type="PANTHER" id="PTHR17490">
    <property type="entry name" value="SUA5"/>
    <property type="match status" value="1"/>
</dbReference>
<comment type="caution">
    <text evidence="13">The sequence shown here is derived from an EMBL/GenBank/DDBJ whole genome shotgun (WGS) entry which is preliminary data.</text>
</comment>
<dbReference type="NCBIfam" id="TIGR00150">
    <property type="entry name" value="T6A_YjeE"/>
    <property type="match status" value="1"/>
</dbReference>
<dbReference type="NCBIfam" id="TIGR00057">
    <property type="entry name" value="L-threonylcarbamoyladenylate synthase"/>
    <property type="match status" value="1"/>
</dbReference>
<evidence type="ECO:0000256" key="8">
    <source>
        <dbReference type="ARBA" id="ARBA00022741"/>
    </source>
</evidence>
<evidence type="ECO:0000256" key="4">
    <source>
        <dbReference type="ARBA" id="ARBA00022490"/>
    </source>
</evidence>
<evidence type="ECO:0000256" key="3">
    <source>
        <dbReference type="ARBA" id="ARBA00012584"/>
    </source>
</evidence>
<dbReference type="InterPro" id="IPR003442">
    <property type="entry name" value="T6A_TsaE"/>
</dbReference>
<evidence type="ECO:0000256" key="7">
    <source>
        <dbReference type="ARBA" id="ARBA00022695"/>
    </source>
</evidence>
<dbReference type="GO" id="GO:0061710">
    <property type="term" value="F:L-threonylcarbamoyladenylate synthase"/>
    <property type="evidence" value="ECO:0007669"/>
    <property type="project" value="UniProtKB-EC"/>
</dbReference>
<evidence type="ECO:0000313" key="14">
    <source>
        <dbReference type="Proteomes" id="UP000229554"/>
    </source>
</evidence>
<protein>
    <recommendedName>
        <fullName evidence="10">L-threonylcarbamoyladenylate synthase</fullName>
        <ecNumber evidence="3">2.7.7.87</ecNumber>
    </recommendedName>
    <alternativeName>
        <fullName evidence="10">L-threonylcarbamoyladenylate synthase</fullName>
    </alternativeName>
</protein>
<evidence type="ECO:0000256" key="11">
    <source>
        <dbReference type="ARBA" id="ARBA00048366"/>
    </source>
</evidence>
<gene>
    <name evidence="13" type="ORF">COU88_00185</name>
</gene>
<dbReference type="InterPro" id="IPR006070">
    <property type="entry name" value="Sua5-like_dom"/>
</dbReference>
<dbReference type="AlphaFoldDB" id="A0A2M8KTU8"/>
<evidence type="ECO:0000256" key="1">
    <source>
        <dbReference type="ARBA" id="ARBA00004496"/>
    </source>
</evidence>
<dbReference type="Gene3D" id="3.40.50.300">
    <property type="entry name" value="P-loop containing nucleotide triphosphate hydrolases"/>
    <property type="match status" value="1"/>
</dbReference>
<keyword evidence="9" id="KW-0067">ATP-binding</keyword>
<dbReference type="GO" id="GO:0000049">
    <property type="term" value="F:tRNA binding"/>
    <property type="evidence" value="ECO:0007669"/>
    <property type="project" value="TreeGrafter"/>
</dbReference>
<dbReference type="GO" id="GO:0005737">
    <property type="term" value="C:cytoplasm"/>
    <property type="evidence" value="ECO:0007669"/>
    <property type="project" value="UniProtKB-SubCell"/>
</dbReference>
<keyword evidence="5" id="KW-0808">Transferase</keyword>
<dbReference type="InterPro" id="IPR017945">
    <property type="entry name" value="DHBP_synth_RibB-like_a/b_dom"/>
</dbReference>
<dbReference type="Gene3D" id="3.90.870.10">
    <property type="entry name" value="DHBP synthase"/>
    <property type="match status" value="1"/>
</dbReference>
<keyword evidence="7" id="KW-0548">Nucleotidyltransferase</keyword>
<dbReference type="GO" id="GO:0006450">
    <property type="term" value="P:regulation of translational fidelity"/>
    <property type="evidence" value="ECO:0007669"/>
    <property type="project" value="TreeGrafter"/>
</dbReference>
<comment type="catalytic activity">
    <reaction evidence="11">
        <text>L-threonine + hydrogencarbonate + ATP = L-threonylcarbamoyladenylate + diphosphate + H2O</text>
        <dbReference type="Rhea" id="RHEA:36407"/>
        <dbReference type="ChEBI" id="CHEBI:15377"/>
        <dbReference type="ChEBI" id="CHEBI:17544"/>
        <dbReference type="ChEBI" id="CHEBI:30616"/>
        <dbReference type="ChEBI" id="CHEBI:33019"/>
        <dbReference type="ChEBI" id="CHEBI:57926"/>
        <dbReference type="ChEBI" id="CHEBI:73682"/>
        <dbReference type="EC" id="2.7.7.87"/>
    </reaction>
</comment>
<evidence type="ECO:0000256" key="10">
    <source>
        <dbReference type="ARBA" id="ARBA00029774"/>
    </source>
</evidence>
<dbReference type="SUPFAM" id="SSF52540">
    <property type="entry name" value="P-loop containing nucleoside triphosphate hydrolases"/>
    <property type="match status" value="1"/>
</dbReference>
<dbReference type="GO" id="GO:0002949">
    <property type="term" value="P:tRNA threonylcarbamoyladenosine modification"/>
    <property type="evidence" value="ECO:0007669"/>
    <property type="project" value="InterPro"/>
</dbReference>
<keyword evidence="8" id="KW-0547">Nucleotide-binding</keyword>
<dbReference type="EC" id="2.7.7.87" evidence="3"/>
<name>A0A2M8KTU8_9BACT</name>
<organism evidence="13 14">
    <name type="scientific">Candidatus Roizmanbacteria bacterium CG10_big_fil_rev_8_21_14_0_10_39_6</name>
    <dbReference type="NCBI Taxonomy" id="1974853"/>
    <lineage>
        <taxon>Bacteria</taxon>
        <taxon>Candidatus Roizmaniibacteriota</taxon>
    </lineage>
</organism>
<dbReference type="SUPFAM" id="SSF55821">
    <property type="entry name" value="YrdC/RibB"/>
    <property type="match status" value="1"/>
</dbReference>
<dbReference type="GO" id="GO:0005524">
    <property type="term" value="F:ATP binding"/>
    <property type="evidence" value="ECO:0007669"/>
    <property type="project" value="UniProtKB-KW"/>
</dbReference>
<evidence type="ECO:0000256" key="6">
    <source>
        <dbReference type="ARBA" id="ARBA00022694"/>
    </source>
</evidence>
<evidence type="ECO:0000256" key="5">
    <source>
        <dbReference type="ARBA" id="ARBA00022679"/>
    </source>
</evidence>
<dbReference type="InterPro" id="IPR050156">
    <property type="entry name" value="TC-AMP_synthase_SUA5"/>
</dbReference>
<keyword evidence="4" id="KW-0963">Cytoplasm</keyword>
<proteinExistence type="inferred from homology"/>